<evidence type="ECO:0000313" key="2">
    <source>
        <dbReference type="Proteomes" id="UP000309997"/>
    </source>
</evidence>
<protein>
    <submittedName>
        <fullName evidence="1">Uncharacterized protein</fullName>
    </submittedName>
</protein>
<accession>A0ACC4B7P1</accession>
<keyword evidence="2" id="KW-1185">Reference proteome</keyword>
<dbReference type="EMBL" id="RCHU02000013">
    <property type="protein sequence ID" value="KAL3573963.1"/>
    <property type="molecule type" value="Genomic_DNA"/>
</dbReference>
<feature type="non-terminal residue" evidence="1">
    <location>
        <position position="1"/>
    </location>
</feature>
<proteinExistence type="predicted"/>
<organism evidence="1 2">
    <name type="scientific">Populus alba</name>
    <name type="common">White poplar</name>
    <dbReference type="NCBI Taxonomy" id="43335"/>
    <lineage>
        <taxon>Eukaryota</taxon>
        <taxon>Viridiplantae</taxon>
        <taxon>Streptophyta</taxon>
        <taxon>Embryophyta</taxon>
        <taxon>Tracheophyta</taxon>
        <taxon>Spermatophyta</taxon>
        <taxon>Magnoliopsida</taxon>
        <taxon>eudicotyledons</taxon>
        <taxon>Gunneridae</taxon>
        <taxon>Pentapetalae</taxon>
        <taxon>rosids</taxon>
        <taxon>fabids</taxon>
        <taxon>Malpighiales</taxon>
        <taxon>Salicaceae</taxon>
        <taxon>Saliceae</taxon>
        <taxon>Populus</taxon>
    </lineage>
</organism>
<gene>
    <name evidence="1" type="ORF">D5086_024576</name>
</gene>
<evidence type="ECO:0000313" key="1">
    <source>
        <dbReference type="EMBL" id="KAL3573963.1"/>
    </source>
</evidence>
<name>A0ACC4B7P1_POPAL</name>
<comment type="caution">
    <text evidence="1">The sequence shown here is derived from an EMBL/GenBank/DDBJ whole genome shotgun (WGS) entry which is preliminary data.</text>
</comment>
<dbReference type="Proteomes" id="UP000309997">
    <property type="component" value="Unassembled WGS sequence"/>
</dbReference>
<reference evidence="1 2" key="1">
    <citation type="journal article" date="2024" name="Plant Biotechnol. J.">
        <title>Genome and CRISPR/Cas9 system of a widespread forest tree (Populus alba) in the world.</title>
        <authorList>
            <person name="Liu Y.J."/>
            <person name="Jiang P.F."/>
            <person name="Han X.M."/>
            <person name="Li X.Y."/>
            <person name="Wang H.M."/>
            <person name="Wang Y.J."/>
            <person name="Wang X.X."/>
            <person name="Zeng Q.Y."/>
        </authorList>
    </citation>
    <scope>NUCLEOTIDE SEQUENCE [LARGE SCALE GENOMIC DNA]</scope>
    <source>
        <strain evidence="2">cv. PAL-ZL1</strain>
    </source>
</reference>
<sequence>DPFQTKVVADRQEPNNIFEEFCHLKSKKMRQREDGIEAKKRQSPNTEAQSSLKQEILDLQDRLQDQVLVRRALEKALNCRPFSHDIMTDKSIPKPAKELVKEIAVLELEVVYLERYLLSLYRKTFEKQVSFLPNKDERDHERFIMSSNTHKGMFPSVAGNENDIMSDKDHSADNASHLTSLTKERNDTRGPEKLLDSSIHRCHSSMSQRSIGTSPTTRSVARAVDSCHSLPLSMLELARNDTANAISLADYLGTSIRYDVPESPNWLSEEMIRRISTIFCELADPPLINPDCVSSKISISSSPNEFSSQGHGDTWSPQYGNYSSFNSSLDNPFHVGASKEFSGPYCSMVKVQRICRDTQKLRYIQHKLQDFRSLVCRLERVNPRKMKHDEKLAFWINVHNALVMHAYLVYGIPQNNMKRMSLILKAAYNVGGHTVSVDMIQNSILGCRLLRPGPWLRQLFSTKTKFKNGDGRKAYSIDHPEPRLYFALCAGSYSDPAVRAYTPKRVYEDLEAAKEEYIQSTFIVNKEKKLLLSKIVESFAKDLELCPAGISLAISFPSARVGFRELELRSSAVLQLIPTTTSITSNKKTASFEEEEQESEGLGEKEWKKKSPENSEFPDGVSFSEAEEGEDDETERLLHIRDALESLESQLSNLQALQQQQHYEKEVALGEIEHSRKILLDKLKEYRGEDLEVIKEASAFAGETVEHSNDLLLPPYPSRHPQSLVLNNRYLYHFHSTRNSNGIIAGEAKRHLDEPESNQAQTASKNSRKGLGHFISATAKTVITLVGVISVLNLAGFGAGIGKKGAPLKVLGLFQQPALEERKQAVQCPPGRILVLEGGEARCVVKGRVAVPFNSLVGKPDVNYGSATGIKRCDIRDVSKHYVMQNLVQDLCISNPWSYHGSGGRDHYMDEQLSNQKTSHILNQMATMSTLEFKAFTEEQEVVKSWSVMKKNASELGPQFFLKQAGPVPFIFPLH</sequence>